<comment type="caution">
    <text evidence="2">The sequence shown here is derived from an EMBL/GenBank/DDBJ whole genome shotgun (WGS) entry which is preliminary data.</text>
</comment>
<dbReference type="Gene3D" id="2.60.200.20">
    <property type="match status" value="1"/>
</dbReference>
<dbReference type="CDD" id="cd00060">
    <property type="entry name" value="FHA"/>
    <property type="match status" value="1"/>
</dbReference>
<proteinExistence type="predicted"/>
<evidence type="ECO:0000313" key="3">
    <source>
        <dbReference type="Proteomes" id="UP000823891"/>
    </source>
</evidence>
<dbReference type="InterPro" id="IPR008984">
    <property type="entry name" value="SMAD_FHA_dom_sf"/>
</dbReference>
<dbReference type="InterPro" id="IPR000253">
    <property type="entry name" value="FHA_dom"/>
</dbReference>
<name>A0A9D2ST60_9FIRM</name>
<feature type="domain" description="FHA" evidence="1">
    <location>
        <begin position="124"/>
        <end position="177"/>
    </location>
</feature>
<reference evidence="2" key="1">
    <citation type="journal article" date="2021" name="PeerJ">
        <title>Extensive microbial diversity within the chicken gut microbiome revealed by metagenomics and culture.</title>
        <authorList>
            <person name="Gilroy R."/>
            <person name="Ravi A."/>
            <person name="Getino M."/>
            <person name="Pursley I."/>
            <person name="Horton D.L."/>
            <person name="Alikhan N.F."/>
            <person name="Baker D."/>
            <person name="Gharbi K."/>
            <person name="Hall N."/>
            <person name="Watson M."/>
            <person name="Adriaenssens E.M."/>
            <person name="Foster-Nyarko E."/>
            <person name="Jarju S."/>
            <person name="Secka A."/>
            <person name="Antonio M."/>
            <person name="Oren A."/>
            <person name="Chaudhuri R.R."/>
            <person name="La Ragione R."/>
            <person name="Hildebrand F."/>
            <person name="Pallen M.J."/>
        </authorList>
    </citation>
    <scope>NUCLEOTIDE SEQUENCE</scope>
    <source>
        <strain evidence="2">USAMLcec2-132</strain>
    </source>
</reference>
<organism evidence="2 3">
    <name type="scientific">Candidatus Eisenbergiella merdavium</name>
    <dbReference type="NCBI Taxonomy" id="2838551"/>
    <lineage>
        <taxon>Bacteria</taxon>
        <taxon>Bacillati</taxon>
        <taxon>Bacillota</taxon>
        <taxon>Clostridia</taxon>
        <taxon>Lachnospirales</taxon>
        <taxon>Lachnospiraceae</taxon>
        <taxon>Eisenbergiella</taxon>
    </lineage>
</organism>
<dbReference type="PROSITE" id="PS50006">
    <property type="entry name" value="FHA_DOMAIN"/>
    <property type="match status" value="1"/>
</dbReference>
<reference evidence="2" key="2">
    <citation type="submission" date="2021-04" db="EMBL/GenBank/DDBJ databases">
        <authorList>
            <person name="Gilroy R."/>
        </authorList>
    </citation>
    <scope>NUCLEOTIDE SEQUENCE</scope>
    <source>
        <strain evidence="2">USAMLcec2-132</strain>
    </source>
</reference>
<dbReference type="SUPFAM" id="SSF49879">
    <property type="entry name" value="SMAD/FHA domain"/>
    <property type="match status" value="1"/>
</dbReference>
<gene>
    <name evidence="2" type="ORF">H9761_20265</name>
</gene>
<accession>A0A9D2ST60</accession>
<dbReference type="Proteomes" id="UP000823891">
    <property type="component" value="Unassembled WGS sequence"/>
</dbReference>
<sequence>MNLKRCNNGHFYDADKFTSCPYCNPTVSASELTVAMDQAQLYEETGAPSEFDDEDGKTVSLQDAVSAAVNAPAPSAADAKPDMDDNKTVSYYAQSMGADPVVGWLVCIEGSYFGESFKLKSGRNFIGRSSSMDVALTGDNSVSRERHAIVIYEPKARIFIAQPGDSRELFYLNDEVVLNNEKLKNYDVLTVGNLKLMLVACCGEHFSWDDVKKTEE</sequence>
<dbReference type="Pfam" id="PF00498">
    <property type="entry name" value="FHA"/>
    <property type="match status" value="1"/>
</dbReference>
<dbReference type="AlphaFoldDB" id="A0A9D2ST60"/>
<protein>
    <submittedName>
        <fullName evidence="2">FHA domain-containing protein</fullName>
    </submittedName>
</protein>
<dbReference type="EMBL" id="DWWS01000075">
    <property type="protein sequence ID" value="HJC25996.1"/>
    <property type="molecule type" value="Genomic_DNA"/>
</dbReference>
<evidence type="ECO:0000313" key="2">
    <source>
        <dbReference type="EMBL" id="HJC25996.1"/>
    </source>
</evidence>
<evidence type="ECO:0000259" key="1">
    <source>
        <dbReference type="PROSITE" id="PS50006"/>
    </source>
</evidence>